<organism evidence="1 2">
    <name type="scientific">Arthrobacter caoxuetaonis</name>
    <dbReference type="NCBI Taxonomy" id="2886935"/>
    <lineage>
        <taxon>Bacteria</taxon>
        <taxon>Bacillati</taxon>
        <taxon>Actinomycetota</taxon>
        <taxon>Actinomycetes</taxon>
        <taxon>Micrococcales</taxon>
        <taxon>Micrococcaceae</taxon>
        <taxon>Arthrobacter</taxon>
    </lineage>
</organism>
<evidence type="ECO:0000313" key="1">
    <source>
        <dbReference type="EMBL" id="MCC3299391.1"/>
    </source>
</evidence>
<accession>A0A9X1MGH5</accession>
<protein>
    <submittedName>
        <fullName evidence="1">Uncharacterized protein</fullName>
    </submittedName>
</protein>
<dbReference type="Proteomes" id="UP001139158">
    <property type="component" value="Unassembled WGS sequence"/>
</dbReference>
<proteinExistence type="predicted"/>
<dbReference type="EMBL" id="JAJFZV010000018">
    <property type="protein sequence ID" value="MCC3299391.1"/>
    <property type="molecule type" value="Genomic_DNA"/>
</dbReference>
<comment type="caution">
    <text evidence="1">The sequence shown here is derived from an EMBL/GenBank/DDBJ whole genome shotgun (WGS) entry which is preliminary data.</text>
</comment>
<reference evidence="1" key="1">
    <citation type="submission" date="2021-10" db="EMBL/GenBank/DDBJ databases">
        <title>Novel species in genus Arthrobacter.</title>
        <authorList>
            <person name="Liu Y."/>
        </authorList>
    </citation>
    <scope>NUCLEOTIDE SEQUENCE</scope>
    <source>
        <strain evidence="1">Zg-Y453</strain>
    </source>
</reference>
<dbReference type="AlphaFoldDB" id="A0A9X1MGH5"/>
<gene>
    <name evidence="1" type="ORF">LJ757_16485</name>
</gene>
<evidence type="ECO:0000313" key="2">
    <source>
        <dbReference type="Proteomes" id="UP001139158"/>
    </source>
</evidence>
<name>A0A9X1MGH5_9MICC</name>
<sequence length="166" mass="18025">MPELTLAEFKARSNALNAAAGRPALELSDEEWGWVQSRIPGELASARAEQRTLEAKLAWAAVTRENVDDFAFLSGETSTHPLIHGAPVTLEAADLSGRHLGMTMCSLTYRERKKTAVPDPGQRTYLVSNIQHLKNGCVLINGSWPYLRPDTVLTVVEEAASGARAA</sequence>
<keyword evidence="2" id="KW-1185">Reference proteome</keyword>